<evidence type="ECO:0000256" key="1">
    <source>
        <dbReference type="ARBA" id="ARBA00004418"/>
    </source>
</evidence>
<evidence type="ECO:0000313" key="9">
    <source>
        <dbReference type="Proteomes" id="UP000218899"/>
    </source>
</evidence>
<feature type="domain" description="BON" evidence="7">
    <location>
        <begin position="35"/>
        <end position="103"/>
    </location>
</feature>
<evidence type="ECO:0000256" key="3">
    <source>
        <dbReference type="ARBA" id="ARBA00022737"/>
    </source>
</evidence>
<dbReference type="Pfam" id="PF04972">
    <property type="entry name" value="BON"/>
    <property type="match status" value="1"/>
</dbReference>
<evidence type="ECO:0000256" key="4">
    <source>
        <dbReference type="ARBA" id="ARBA00022764"/>
    </source>
</evidence>
<dbReference type="RefSeq" id="WP_096461316.1">
    <property type="nucleotide sequence ID" value="NZ_AP014936.1"/>
</dbReference>
<gene>
    <name evidence="8" type="ORF">SVA_2289</name>
</gene>
<keyword evidence="4" id="KW-0574">Periplasm</keyword>
<dbReference type="KEGG" id="sva:SVA_2289"/>
<organism evidence="8 9">
    <name type="scientific">Sulfurifustis variabilis</name>
    <dbReference type="NCBI Taxonomy" id="1675686"/>
    <lineage>
        <taxon>Bacteria</taxon>
        <taxon>Pseudomonadati</taxon>
        <taxon>Pseudomonadota</taxon>
        <taxon>Gammaproteobacteria</taxon>
        <taxon>Acidiferrobacterales</taxon>
        <taxon>Acidiferrobacteraceae</taxon>
        <taxon>Sulfurifustis</taxon>
    </lineage>
</organism>
<reference evidence="8 9" key="1">
    <citation type="submission" date="2015-08" db="EMBL/GenBank/DDBJ databases">
        <title>Complete genome sequence of Sulfurifustis variabilis.</title>
        <authorList>
            <person name="Miura A."/>
            <person name="Kojima H."/>
            <person name="Fukui M."/>
        </authorList>
    </citation>
    <scope>NUCLEOTIDE SEQUENCE [LARGE SCALE GENOMIC DNA]</scope>
    <source>
        <strain evidence="9">skN76</strain>
    </source>
</reference>
<dbReference type="PANTHER" id="PTHR34606">
    <property type="entry name" value="BON DOMAIN-CONTAINING PROTEIN"/>
    <property type="match status" value="1"/>
</dbReference>
<evidence type="ECO:0000259" key="7">
    <source>
        <dbReference type="PROSITE" id="PS50914"/>
    </source>
</evidence>
<dbReference type="InterPro" id="IPR007055">
    <property type="entry name" value="BON_dom"/>
</dbReference>
<sequence>MKTQVRVFALATCLVAAAPLMSACQTERTAGQTVDDSAINAKVKSQLLADPQVSGLNVNVTTYRGQVQLSGYVNSNEQRQRAEQIARNVEGVKSVSNDLIVKAQ</sequence>
<feature type="signal peptide" evidence="6">
    <location>
        <begin position="1"/>
        <end position="22"/>
    </location>
</feature>
<evidence type="ECO:0000256" key="2">
    <source>
        <dbReference type="ARBA" id="ARBA00022729"/>
    </source>
</evidence>
<evidence type="ECO:0000256" key="5">
    <source>
        <dbReference type="ARBA" id="ARBA00070588"/>
    </source>
</evidence>
<dbReference type="PROSITE" id="PS50914">
    <property type="entry name" value="BON"/>
    <property type="match status" value="1"/>
</dbReference>
<dbReference type="SMART" id="SM00749">
    <property type="entry name" value="BON"/>
    <property type="match status" value="1"/>
</dbReference>
<dbReference type="InterPro" id="IPR014004">
    <property type="entry name" value="Transpt-assoc_nodulatn_dom_bac"/>
</dbReference>
<dbReference type="Proteomes" id="UP000218899">
    <property type="component" value="Chromosome"/>
</dbReference>
<evidence type="ECO:0000313" key="8">
    <source>
        <dbReference type="EMBL" id="BAU48839.1"/>
    </source>
</evidence>
<dbReference type="FunFam" id="3.30.1340.30:FF:000001">
    <property type="entry name" value="Molecular chaperone OsmY"/>
    <property type="match status" value="1"/>
</dbReference>
<dbReference type="InterPro" id="IPR051686">
    <property type="entry name" value="Lipoprotein_DolP"/>
</dbReference>
<feature type="chain" id="PRO_5008571353" description="Osmotically-inducible protein Y" evidence="6">
    <location>
        <begin position="23"/>
        <end position="104"/>
    </location>
</feature>
<protein>
    <recommendedName>
        <fullName evidence="5">Osmotically-inducible protein Y</fullName>
    </recommendedName>
</protein>
<evidence type="ECO:0000256" key="6">
    <source>
        <dbReference type="SAM" id="SignalP"/>
    </source>
</evidence>
<keyword evidence="2 6" id="KW-0732">Signal</keyword>
<name>A0A1B4V5M5_9GAMM</name>
<keyword evidence="3" id="KW-0677">Repeat</keyword>
<dbReference type="Gene3D" id="3.30.1340.30">
    <property type="match status" value="1"/>
</dbReference>
<dbReference type="EMBL" id="AP014936">
    <property type="protein sequence ID" value="BAU48839.1"/>
    <property type="molecule type" value="Genomic_DNA"/>
</dbReference>
<dbReference type="AlphaFoldDB" id="A0A1B4V5M5"/>
<comment type="subcellular location">
    <subcellularLocation>
        <location evidence="1">Periplasm</location>
    </subcellularLocation>
</comment>
<dbReference type="OrthoDB" id="7360581at2"/>
<keyword evidence="9" id="KW-1185">Reference proteome</keyword>
<accession>A0A1B4V5M5</accession>
<dbReference type="GO" id="GO:0042597">
    <property type="term" value="C:periplasmic space"/>
    <property type="evidence" value="ECO:0007669"/>
    <property type="project" value="UniProtKB-SubCell"/>
</dbReference>
<dbReference type="PROSITE" id="PS51257">
    <property type="entry name" value="PROKAR_LIPOPROTEIN"/>
    <property type="match status" value="1"/>
</dbReference>
<proteinExistence type="predicted"/>
<dbReference type="PANTHER" id="PTHR34606:SF15">
    <property type="entry name" value="BON DOMAIN-CONTAINING PROTEIN"/>
    <property type="match status" value="1"/>
</dbReference>